<proteinExistence type="predicted"/>
<keyword evidence="3" id="KW-0812">Transmembrane</keyword>
<dbReference type="Pfam" id="PF07714">
    <property type="entry name" value="PK_Tyr_Ser-Thr"/>
    <property type="match status" value="1"/>
</dbReference>
<accession>A0A7N0R991</accession>
<keyword evidence="6" id="KW-1185">Reference proteome</keyword>
<keyword evidence="3" id="KW-1133">Transmembrane helix</keyword>
<evidence type="ECO:0000256" key="2">
    <source>
        <dbReference type="ARBA" id="ARBA00022840"/>
    </source>
</evidence>
<dbReference type="OMA" id="HEGMAPN"/>
<dbReference type="SUPFAM" id="SSF56112">
    <property type="entry name" value="Protein kinase-like (PK-like)"/>
    <property type="match status" value="1"/>
</dbReference>
<keyword evidence="1" id="KW-0547">Nucleotide-binding</keyword>
<evidence type="ECO:0000256" key="3">
    <source>
        <dbReference type="SAM" id="Phobius"/>
    </source>
</evidence>
<reference evidence="5" key="1">
    <citation type="submission" date="2021-01" db="UniProtKB">
        <authorList>
            <consortium name="EnsemblPlants"/>
        </authorList>
    </citation>
    <scope>IDENTIFICATION</scope>
</reference>
<dbReference type="Gramene" id="Kaladp0002s0018.1.v1.1">
    <property type="protein sequence ID" value="Kaladp0002s0018.1.v1.1.CDS.1"/>
    <property type="gene ID" value="Kaladp0002s0018.v1.1"/>
</dbReference>
<dbReference type="Proteomes" id="UP000594263">
    <property type="component" value="Unplaced"/>
</dbReference>
<evidence type="ECO:0000313" key="6">
    <source>
        <dbReference type="Proteomes" id="UP000594263"/>
    </source>
</evidence>
<feature type="transmembrane region" description="Helical" evidence="3">
    <location>
        <begin position="6"/>
        <end position="27"/>
    </location>
</feature>
<dbReference type="GO" id="GO:0005886">
    <property type="term" value="C:plasma membrane"/>
    <property type="evidence" value="ECO:0007669"/>
    <property type="project" value="TreeGrafter"/>
</dbReference>
<dbReference type="GO" id="GO:0004672">
    <property type="term" value="F:protein kinase activity"/>
    <property type="evidence" value="ECO:0007669"/>
    <property type="project" value="InterPro"/>
</dbReference>
<dbReference type="Gene3D" id="3.30.200.20">
    <property type="entry name" value="Phosphorylase Kinase, domain 1"/>
    <property type="match status" value="1"/>
</dbReference>
<evidence type="ECO:0000313" key="5">
    <source>
        <dbReference type="EnsemblPlants" id="Kaladp0002s0018.1.v1.1.CDS.1"/>
    </source>
</evidence>
<dbReference type="Gene3D" id="1.10.510.10">
    <property type="entry name" value="Transferase(Phosphotransferase) domain 1"/>
    <property type="match status" value="1"/>
</dbReference>
<dbReference type="InterPro" id="IPR011009">
    <property type="entry name" value="Kinase-like_dom_sf"/>
</dbReference>
<dbReference type="PROSITE" id="PS50011">
    <property type="entry name" value="PROTEIN_KINASE_DOM"/>
    <property type="match status" value="1"/>
</dbReference>
<evidence type="ECO:0000259" key="4">
    <source>
        <dbReference type="PROSITE" id="PS50011"/>
    </source>
</evidence>
<keyword evidence="2" id="KW-0067">ATP-binding</keyword>
<evidence type="ECO:0000256" key="1">
    <source>
        <dbReference type="ARBA" id="ARBA00022741"/>
    </source>
</evidence>
<dbReference type="FunFam" id="3.30.200.20:FF:000638">
    <property type="entry name" value="serine/threonine-protein kinase-like protein ACR4"/>
    <property type="match status" value="1"/>
</dbReference>
<dbReference type="InterPro" id="IPR000719">
    <property type="entry name" value="Prot_kinase_dom"/>
</dbReference>
<name>A0A7N0R991_KALFE</name>
<dbReference type="EnsemblPlants" id="Kaladp0002s0018.1.v1.1">
    <property type="protein sequence ID" value="Kaladp0002s0018.1.v1.1.CDS.1"/>
    <property type="gene ID" value="Kaladp0002s0018.v1.1"/>
</dbReference>
<dbReference type="GO" id="GO:0005524">
    <property type="term" value="F:ATP binding"/>
    <property type="evidence" value="ECO:0007669"/>
    <property type="project" value="UniProtKB-KW"/>
</dbReference>
<keyword evidence="3" id="KW-0472">Membrane</keyword>
<dbReference type="PANTHER" id="PTHR27001">
    <property type="entry name" value="OS01G0253100 PROTEIN"/>
    <property type="match status" value="1"/>
</dbReference>
<feature type="domain" description="Protein kinase" evidence="4">
    <location>
        <begin position="63"/>
        <end position="343"/>
    </location>
</feature>
<organism evidence="5 6">
    <name type="scientific">Kalanchoe fedtschenkoi</name>
    <name type="common">Lavender scallops</name>
    <name type="synonym">South American air plant</name>
    <dbReference type="NCBI Taxonomy" id="63787"/>
    <lineage>
        <taxon>Eukaryota</taxon>
        <taxon>Viridiplantae</taxon>
        <taxon>Streptophyta</taxon>
        <taxon>Embryophyta</taxon>
        <taxon>Tracheophyta</taxon>
        <taxon>Spermatophyta</taxon>
        <taxon>Magnoliopsida</taxon>
        <taxon>eudicotyledons</taxon>
        <taxon>Gunneridae</taxon>
        <taxon>Pentapetalae</taxon>
        <taxon>Saxifragales</taxon>
        <taxon>Crassulaceae</taxon>
        <taxon>Kalanchoe</taxon>
    </lineage>
</organism>
<sequence>MEVGYEVAVALLSISLIILAIVLFMFYKRRGVGEVKEPPLLAFTKASPHTYSLSDIDAATDGFSQQRIIGRGRLGTVYAGMFASSSSNSSSGGGGAHDQPSIVAVKRVHPGLVLSNNSSFNFSSSMKSLSVAAHPNIVPILGFSEAPGERIVLMELSGMVNLEFFLHHNTDGVTLLDWDKRLQITAGAARGIRYLHDEISPSIIHGSVKTSNVIIDARFCPKLCDYGLHFLAPNERRGLRGYVDDEFWVKGASKEGDVYAFGVMLLEILSGRMCEEGLLVRWALPLIREMKVNEVLDPRLVAPSNLNPLIRFARVALACVGNSRKHRPSIGQVATILNNLEMVPCR</sequence>
<protein>
    <recommendedName>
        <fullName evidence="4">Protein kinase domain-containing protein</fullName>
    </recommendedName>
</protein>
<dbReference type="AlphaFoldDB" id="A0A7N0R991"/>
<dbReference type="InterPro" id="IPR001245">
    <property type="entry name" value="Ser-Thr/Tyr_kinase_cat_dom"/>
</dbReference>
<dbReference type="PANTHER" id="PTHR27001:SF39">
    <property type="entry name" value="PROTEIN KINASE SUPERFAMILY PROTEIN"/>
    <property type="match status" value="1"/>
</dbReference>